<dbReference type="AlphaFoldDB" id="A0AAV9KXN1"/>
<evidence type="ECO:0000313" key="2">
    <source>
        <dbReference type="Proteomes" id="UP001311915"/>
    </source>
</evidence>
<name>A0AAV9KXN1_9SOLN</name>
<protein>
    <submittedName>
        <fullName evidence="1">Uncharacterized protein</fullName>
    </submittedName>
</protein>
<sequence>MDEQVLRLQKSKAKILSSGKVVGDLGYWNIIKDHRCLGTNNYHSSPMLTNKFHALASEENTQVAYISRNNNANRNNYNVEINNVSQQIGEHESTKEWISMSFVIINLRGVVAQVKKNLMKHGLNVQPADQHVGDPNEVWDIVESKKDEQLCDDDNNNNKAVTIVPTIIQTDESLVVMTVETNIKVSKKGHTPTLSKFKEKQIFKDTDLSPRVVNVVKAARKGKKQGKICSLQAKWR</sequence>
<evidence type="ECO:0000313" key="1">
    <source>
        <dbReference type="EMBL" id="KAK4718192.1"/>
    </source>
</evidence>
<reference evidence="1 2" key="1">
    <citation type="submission" date="2023-10" db="EMBL/GenBank/DDBJ databases">
        <title>Genome-Wide Identification Analysis in wild type Solanum Pinnatisectum Reveals Some Genes Defensing Phytophthora Infestans.</title>
        <authorList>
            <person name="Sun C."/>
        </authorList>
    </citation>
    <scope>NUCLEOTIDE SEQUENCE [LARGE SCALE GENOMIC DNA]</scope>
    <source>
        <strain evidence="1">LQN</strain>
        <tissue evidence="1">Leaf</tissue>
    </source>
</reference>
<comment type="caution">
    <text evidence="1">The sequence shown here is derived from an EMBL/GenBank/DDBJ whole genome shotgun (WGS) entry which is preliminary data.</text>
</comment>
<keyword evidence="2" id="KW-1185">Reference proteome</keyword>
<gene>
    <name evidence="1" type="ORF">R3W88_016530</name>
</gene>
<dbReference type="Proteomes" id="UP001311915">
    <property type="component" value="Unassembled WGS sequence"/>
</dbReference>
<proteinExistence type="predicted"/>
<organism evidence="1 2">
    <name type="scientific">Solanum pinnatisectum</name>
    <name type="common">tansyleaf nightshade</name>
    <dbReference type="NCBI Taxonomy" id="50273"/>
    <lineage>
        <taxon>Eukaryota</taxon>
        <taxon>Viridiplantae</taxon>
        <taxon>Streptophyta</taxon>
        <taxon>Embryophyta</taxon>
        <taxon>Tracheophyta</taxon>
        <taxon>Spermatophyta</taxon>
        <taxon>Magnoliopsida</taxon>
        <taxon>eudicotyledons</taxon>
        <taxon>Gunneridae</taxon>
        <taxon>Pentapetalae</taxon>
        <taxon>asterids</taxon>
        <taxon>lamiids</taxon>
        <taxon>Solanales</taxon>
        <taxon>Solanaceae</taxon>
        <taxon>Solanoideae</taxon>
        <taxon>Solaneae</taxon>
        <taxon>Solanum</taxon>
    </lineage>
</organism>
<dbReference type="EMBL" id="JAWPEI010000008">
    <property type="protein sequence ID" value="KAK4718192.1"/>
    <property type="molecule type" value="Genomic_DNA"/>
</dbReference>
<accession>A0AAV9KXN1</accession>